<evidence type="ECO:0000256" key="5">
    <source>
        <dbReference type="ARBA" id="ARBA00022777"/>
    </source>
</evidence>
<gene>
    <name evidence="11" type="ORF">SIL87_14090</name>
</gene>
<dbReference type="NCBIfam" id="TIGR01007">
    <property type="entry name" value="eps_fam"/>
    <property type="match status" value="1"/>
</dbReference>
<dbReference type="Gene3D" id="3.40.50.300">
    <property type="entry name" value="P-loop containing nucleotide triphosphate hydrolases"/>
    <property type="match status" value="1"/>
</dbReference>
<protein>
    <recommendedName>
        <fullName evidence="2">non-specific protein-tyrosine kinase</fullName>
        <ecNumber evidence="2">2.7.10.2</ecNumber>
    </recommendedName>
</protein>
<comment type="similarity">
    <text evidence="1">Belongs to the CpsD/CapB family.</text>
</comment>
<evidence type="ECO:0000256" key="2">
    <source>
        <dbReference type="ARBA" id="ARBA00011903"/>
    </source>
</evidence>
<dbReference type="PANTHER" id="PTHR32309">
    <property type="entry name" value="TYROSINE-PROTEIN KINASE"/>
    <property type="match status" value="1"/>
</dbReference>
<feature type="coiled-coil region" evidence="9">
    <location>
        <begin position="323"/>
        <end position="403"/>
    </location>
</feature>
<proteinExistence type="inferred from homology"/>
<evidence type="ECO:0000256" key="3">
    <source>
        <dbReference type="ARBA" id="ARBA00022679"/>
    </source>
</evidence>
<dbReference type="InterPro" id="IPR027417">
    <property type="entry name" value="P-loop_NTPase"/>
</dbReference>
<evidence type="ECO:0000256" key="1">
    <source>
        <dbReference type="ARBA" id="ARBA00007316"/>
    </source>
</evidence>
<dbReference type="InterPro" id="IPR025669">
    <property type="entry name" value="AAA_dom"/>
</dbReference>
<keyword evidence="7" id="KW-0829">Tyrosine-protein kinase</keyword>
<dbReference type="Proteomes" id="UP001279553">
    <property type="component" value="Unassembled WGS sequence"/>
</dbReference>
<keyword evidence="5" id="KW-0418">Kinase</keyword>
<evidence type="ECO:0000256" key="8">
    <source>
        <dbReference type="ARBA" id="ARBA00051245"/>
    </source>
</evidence>
<evidence type="ECO:0000313" key="11">
    <source>
        <dbReference type="EMBL" id="MDX5931893.1"/>
    </source>
</evidence>
<evidence type="ECO:0000256" key="6">
    <source>
        <dbReference type="ARBA" id="ARBA00022840"/>
    </source>
</evidence>
<name>A0AAW9DU76_ACIAO</name>
<sequence length="723" mass="76428">MSEAVPRMHGLALSAGRAERADPLVPLRAVRRHWRLACSVAIGLPLLTGLALSRVAPVYTATGTLLYAPVDFNPKLLRGVLETSQVTDSLMASQSEVVRSLPAIDQMVGLVDFRGDPVFNPQAGRAPLWRRWFGRLFGLPAWHPKPLTRRDLIERVRASLRVSVPDGSQLLDVSFDSRSPALSAAAANAAMRVYLARQRDANLAVLDHAQAWLTRRAAATARSVEVLDVEIARARARAGTEHGSGAAPLTDQEAGQLTDSLAVAETDLATARAAMERGKGGMPAAAAQAAIAANVAPMRARAAELASQLASLSGTEGPNYPAVRAARDALAALRGQIAAATARQMTASRLAVRADEARVATLESALAALRHRTATESIRAAPLASLEEQRSAERSLLRAQTEQIGTLESQSVLTRPDARVISPATPPGSPSAPHSVLIVAGAVLLGLCLGGVAALAADALDATFRTGGDVRADLGLPCVALIPELTRRTRRGLSVADYARLHPFSPFSEQMRALRTSLWLDPTGPRSLAITAARPGEGKTTLAVSLAVSLAAGGMRILVIDCDIRQPSFDAVFDLGGMPGLTDHLSARVELDGAIHAMTELGLDVMPAGSVATDALSLFMSQRLPLLMTALGQRYDLVILDLPPVFALAEAQVLARVADATLLCVRWSDTPRRVVAAAIGLLDQAGIRLAGTVLTRVDGARHAKAGFDDSELYHPRYGGYFRS</sequence>
<dbReference type="AlphaFoldDB" id="A0AAW9DU76"/>
<organism evidence="11 12">
    <name type="scientific">Acidiphilium acidophilum</name>
    <name type="common">Thiobacillus acidophilus</name>
    <dbReference type="NCBI Taxonomy" id="76588"/>
    <lineage>
        <taxon>Bacteria</taxon>
        <taxon>Pseudomonadati</taxon>
        <taxon>Pseudomonadota</taxon>
        <taxon>Alphaproteobacteria</taxon>
        <taxon>Acetobacterales</taxon>
        <taxon>Acidocellaceae</taxon>
        <taxon>Acidiphilium</taxon>
    </lineage>
</organism>
<dbReference type="InterPro" id="IPR050445">
    <property type="entry name" value="Bact_polysacc_biosynth/exp"/>
</dbReference>
<comment type="catalytic activity">
    <reaction evidence="8">
        <text>L-tyrosyl-[protein] + ATP = O-phospho-L-tyrosyl-[protein] + ADP + H(+)</text>
        <dbReference type="Rhea" id="RHEA:10596"/>
        <dbReference type="Rhea" id="RHEA-COMP:10136"/>
        <dbReference type="Rhea" id="RHEA-COMP:20101"/>
        <dbReference type="ChEBI" id="CHEBI:15378"/>
        <dbReference type="ChEBI" id="CHEBI:30616"/>
        <dbReference type="ChEBI" id="CHEBI:46858"/>
        <dbReference type="ChEBI" id="CHEBI:61978"/>
        <dbReference type="ChEBI" id="CHEBI:456216"/>
        <dbReference type="EC" id="2.7.10.2"/>
    </reaction>
</comment>
<dbReference type="RefSeq" id="WP_319614771.1">
    <property type="nucleotide sequence ID" value="NZ_JAWXYB010000018.1"/>
</dbReference>
<keyword evidence="6" id="KW-0067">ATP-binding</keyword>
<keyword evidence="9" id="KW-0175">Coiled coil</keyword>
<keyword evidence="12" id="KW-1185">Reference proteome</keyword>
<evidence type="ECO:0000259" key="10">
    <source>
        <dbReference type="Pfam" id="PF13614"/>
    </source>
</evidence>
<dbReference type="EMBL" id="JAWXYB010000018">
    <property type="protein sequence ID" value="MDX5931893.1"/>
    <property type="molecule type" value="Genomic_DNA"/>
</dbReference>
<feature type="domain" description="AAA" evidence="10">
    <location>
        <begin position="528"/>
        <end position="664"/>
    </location>
</feature>
<keyword evidence="3 11" id="KW-0808">Transferase</keyword>
<dbReference type="EC" id="2.7.10.2" evidence="2"/>
<dbReference type="CDD" id="cd05387">
    <property type="entry name" value="BY-kinase"/>
    <property type="match status" value="1"/>
</dbReference>
<comment type="caution">
    <text evidence="11">The sequence shown here is derived from an EMBL/GenBank/DDBJ whole genome shotgun (WGS) entry which is preliminary data.</text>
</comment>
<evidence type="ECO:0000256" key="9">
    <source>
        <dbReference type="SAM" id="Coils"/>
    </source>
</evidence>
<dbReference type="SUPFAM" id="SSF52540">
    <property type="entry name" value="P-loop containing nucleoside triphosphate hydrolases"/>
    <property type="match status" value="1"/>
</dbReference>
<dbReference type="GO" id="GO:0004715">
    <property type="term" value="F:non-membrane spanning protein tyrosine kinase activity"/>
    <property type="evidence" value="ECO:0007669"/>
    <property type="project" value="UniProtKB-EC"/>
</dbReference>
<accession>A0AAW9DU76</accession>
<dbReference type="GO" id="GO:0005886">
    <property type="term" value="C:plasma membrane"/>
    <property type="evidence" value="ECO:0007669"/>
    <property type="project" value="TreeGrafter"/>
</dbReference>
<dbReference type="PANTHER" id="PTHR32309:SF13">
    <property type="entry name" value="FERRIC ENTEROBACTIN TRANSPORT PROTEIN FEPE"/>
    <property type="match status" value="1"/>
</dbReference>
<evidence type="ECO:0000256" key="7">
    <source>
        <dbReference type="ARBA" id="ARBA00023137"/>
    </source>
</evidence>
<evidence type="ECO:0000313" key="12">
    <source>
        <dbReference type="Proteomes" id="UP001279553"/>
    </source>
</evidence>
<evidence type="ECO:0000256" key="4">
    <source>
        <dbReference type="ARBA" id="ARBA00022741"/>
    </source>
</evidence>
<keyword evidence="4" id="KW-0547">Nucleotide-binding</keyword>
<dbReference type="InterPro" id="IPR005702">
    <property type="entry name" value="Wzc-like_C"/>
</dbReference>
<dbReference type="Pfam" id="PF13614">
    <property type="entry name" value="AAA_31"/>
    <property type="match status" value="1"/>
</dbReference>
<reference evidence="11 12" key="1">
    <citation type="submission" date="2023-11" db="EMBL/GenBank/DDBJ databases">
        <title>MicrobeMod: A computational toolkit for identifying prokaryotic methylation and restriction-modification with nanopore sequencing.</title>
        <authorList>
            <person name="Crits-Christoph A."/>
            <person name="Kang S.C."/>
            <person name="Lee H."/>
            <person name="Ostrov N."/>
        </authorList>
    </citation>
    <scope>NUCLEOTIDE SEQUENCE [LARGE SCALE GENOMIC DNA]</scope>
    <source>
        <strain evidence="11 12">DSMZ 700</strain>
    </source>
</reference>
<dbReference type="GO" id="GO:0005524">
    <property type="term" value="F:ATP binding"/>
    <property type="evidence" value="ECO:0007669"/>
    <property type="project" value="UniProtKB-KW"/>
</dbReference>